<keyword evidence="3" id="KW-1185">Reference proteome</keyword>
<sequence>MQTGASGVIPVLARPDAARMAAHGGLPPDVSRRAGANPGARQKPTRAGGDVLMSCRPASRACPAWSACHGQPNQILMFRARNIPDPEESHGP</sequence>
<dbReference type="EMBL" id="JGYG01000013">
    <property type="protein sequence ID" value="KFI27007.1"/>
    <property type="molecule type" value="Genomic_DNA"/>
</dbReference>
<reference evidence="2 3" key="1">
    <citation type="submission" date="2014-03" db="EMBL/GenBank/DDBJ databases">
        <title>Genome of Haematobacter massiliensis CCUG 47968.</title>
        <authorList>
            <person name="Wang D."/>
            <person name="Wang G."/>
        </authorList>
    </citation>
    <scope>NUCLEOTIDE SEQUENCE [LARGE SCALE GENOMIC DNA]</scope>
    <source>
        <strain evidence="2 3">CCUG 47968</strain>
    </source>
</reference>
<accession>A0A086XYA7</accession>
<dbReference type="STRING" id="195105.CN97_02015"/>
<evidence type="ECO:0000313" key="2">
    <source>
        <dbReference type="EMBL" id="KFI27007.1"/>
    </source>
</evidence>
<evidence type="ECO:0000256" key="1">
    <source>
        <dbReference type="SAM" id="MobiDB-lite"/>
    </source>
</evidence>
<organism evidence="2 3">
    <name type="scientific">Haematobacter massiliensis</name>
    <dbReference type="NCBI Taxonomy" id="195105"/>
    <lineage>
        <taxon>Bacteria</taxon>
        <taxon>Pseudomonadati</taxon>
        <taxon>Pseudomonadota</taxon>
        <taxon>Alphaproteobacteria</taxon>
        <taxon>Rhodobacterales</taxon>
        <taxon>Paracoccaceae</taxon>
        <taxon>Haematobacter</taxon>
    </lineage>
</organism>
<evidence type="ECO:0000313" key="3">
    <source>
        <dbReference type="Proteomes" id="UP000028826"/>
    </source>
</evidence>
<comment type="caution">
    <text evidence="2">The sequence shown here is derived from an EMBL/GenBank/DDBJ whole genome shotgun (WGS) entry which is preliminary data.</text>
</comment>
<dbReference type="Proteomes" id="UP000028826">
    <property type="component" value="Unassembled WGS sequence"/>
</dbReference>
<name>A0A086XYA7_9RHOB</name>
<feature type="region of interest" description="Disordered" evidence="1">
    <location>
        <begin position="21"/>
        <end position="51"/>
    </location>
</feature>
<dbReference type="AlphaFoldDB" id="A0A086XYA7"/>
<proteinExistence type="predicted"/>
<gene>
    <name evidence="2" type="ORF">CN97_02015</name>
</gene>
<protein>
    <submittedName>
        <fullName evidence="2">Uncharacterized protein</fullName>
    </submittedName>
</protein>